<protein>
    <submittedName>
        <fullName evidence="1">Uncharacterized protein</fullName>
    </submittedName>
</protein>
<sequence>MSSISSPCDGIWHDETPAPAGSLRRDRWSGNLRVREQRQVAPKASDQSVSNAKRFTQQVENTTQWVRHANALMARLNDDPGPAWRTIVPRPLPDPSPGARALSHRHHVHLSRRGVEGDSVSAVLSEGSPALMRLARQPLRAGRERPASGGLQGAVSGWQAHFITFLSVNSV</sequence>
<reference evidence="1" key="1">
    <citation type="submission" date="2021-05" db="EMBL/GenBank/DDBJ databases">
        <authorList>
            <person name="Pan Q."/>
            <person name="Jouanno E."/>
            <person name="Zahm M."/>
            <person name="Klopp C."/>
            <person name="Cabau C."/>
            <person name="Louis A."/>
            <person name="Berthelot C."/>
            <person name="Parey E."/>
            <person name="Roest Crollius H."/>
            <person name="Montfort J."/>
            <person name="Robinson-Rechavi M."/>
            <person name="Bouchez O."/>
            <person name="Lampietro C."/>
            <person name="Lopez Roques C."/>
            <person name="Donnadieu C."/>
            <person name="Postlethwait J."/>
            <person name="Bobe J."/>
            <person name="Dillon D."/>
            <person name="Chandos A."/>
            <person name="von Hippel F."/>
            <person name="Guiguen Y."/>
        </authorList>
    </citation>
    <scope>NUCLEOTIDE SEQUENCE</scope>
    <source>
        <strain evidence="1">YG-Jan2019</strain>
    </source>
</reference>
<dbReference type="EMBL" id="CM055729">
    <property type="protein sequence ID" value="KAJ8015564.1"/>
    <property type="molecule type" value="Genomic_DNA"/>
</dbReference>
<comment type="caution">
    <text evidence="1">The sequence shown here is derived from an EMBL/GenBank/DDBJ whole genome shotgun (WGS) entry which is preliminary data.</text>
</comment>
<organism evidence="1 2">
    <name type="scientific">Dallia pectoralis</name>
    <name type="common">Alaska blackfish</name>
    <dbReference type="NCBI Taxonomy" id="75939"/>
    <lineage>
        <taxon>Eukaryota</taxon>
        <taxon>Metazoa</taxon>
        <taxon>Chordata</taxon>
        <taxon>Craniata</taxon>
        <taxon>Vertebrata</taxon>
        <taxon>Euteleostomi</taxon>
        <taxon>Actinopterygii</taxon>
        <taxon>Neopterygii</taxon>
        <taxon>Teleostei</taxon>
        <taxon>Protacanthopterygii</taxon>
        <taxon>Esociformes</taxon>
        <taxon>Umbridae</taxon>
        <taxon>Dallia</taxon>
    </lineage>
</organism>
<accession>A0ACC2HHU5</accession>
<evidence type="ECO:0000313" key="1">
    <source>
        <dbReference type="EMBL" id="KAJ8015564.1"/>
    </source>
</evidence>
<evidence type="ECO:0000313" key="2">
    <source>
        <dbReference type="Proteomes" id="UP001157502"/>
    </source>
</evidence>
<dbReference type="Proteomes" id="UP001157502">
    <property type="component" value="Chromosome 2"/>
</dbReference>
<keyword evidence="2" id="KW-1185">Reference proteome</keyword>
<gene>
    <name evidence="1" type="ORF">DPEC_G00027430</name>
</gene>
<proteinExistence type="predicted"/>
<name>A0ACC2HHU5_DALPE</name>